<dbReference type="EMBL" id="CAIIXF020000006">
    <property type="protein sequence ID" value="CAH1786093.1"/>
    <property type="molecule type" value="Genomic_DNA"/>
</dbReference>
<accession>A0A8S4NZF9</accession>
<feature type="chain" id="PRO_5035908211" evidence="1">
    <location>
        <begin position="24"/>
        <end position="320"/>
    </location>
</feature>
<protein>
    <submittedName>
        <fullName evidence="2">Uncharacterized protein</fullName>
    </submittedName>
</protein>
<sequence>MNRSVTLLLFTVIICCTIEHSYTQLASAKGKGKGPGWGFEPGDFFFNKHDQGFRDKYPGSGTIKHVTNCLYMTVNWFDWGMKESILQNLENCKVAVQSAKAFFTTDQNVVANKILNKLEKLLFRDLNFTITTDVRVVKELEEKKSDFLNIHEELSNTNTDLETFTFLNACLSILNKKLKNNDYNSYQQYFGTCKDLLEDSESSADEELKSMLQYLTEILLQINNLITLASQSVEEGDRIIENLEIKWEELISAVELEGCEADLVECEQDTCENKKCLQPRGARCVMTRCGQCKSRWLRKLKEVECEEVVEVEEEDGSGDV</sequence>
<dbReference type="Proteomes" id="UP000749559">
    <property type="component" value="Unassembled WGS sequence"/>
</dbReference>
<evidence type="ECO:0000256" key="1">
    <source>
        <dbReference type="SAM" id="SignalP"/>
    </source>
</evidence>
<comment type="caution">
    <text evidence="2">The sequence shown here is derived from an EMBL/GenBank/DDBJ whole genome shotgun (WGS) entry which is preliminary data.</text>
</comment>
<dbReference type="AlphaFoldDB" id="A0A8S4NZF9"/>
<reference evidence="2" key="1">
    <citation type="submission" date="2022-03" db="EMBL/GenBank/DDBJ databases">
        <authorList>
            <person name="Martin C."/>
        </authorList>
    </citation>
    <scope>NUCLEOTIDE SEQUENCE</scope>
</reference>
<evidence type="ECO:0000313" key="2">
    <source>
        <dbReference type="EMBL" id="CAH1786093.1"/>
    </source>
</evidence>
<proteinExistence type="predicted"/>
<feature type="signal peptide" evidence="1">
    <location>
        <begin position="1"/>
        <end position="23"/>
    </location>
</feature>
<organism evidence="2 3">
    <name type="scientific">Owenia fusiformis</name>
    <name type="common">Polychaete worm</name>
    <dbReference type="NCBI Taxonomy" id="6347"/>
    <lineage>
        <taxon>Eukaryota</taxon>
        <taxon>Metazoa</taxon>
        <taxon>Spiralia</taxon>
        <taxon>Lophotrochozoa</taxon>
        <taxon>Annelida</taxon>
        <taxon>Polychaeta</taxon>
        <taxon>Sedentaria</taxon>
        <taxon>Canalipalpata</taxon>
        <taxon>Sabellida</taxon>
        <taxon>Oweniida</taxon>
        <taxon>Oweniidae</taxon>
        <taxon>Owenia</taxon>
    </lineage>
</organism>
<evidence type="ECO:0000313" key="3">
    <source>
        <dbReference type="Proteomes" id="UP000749559"/>
    </source>
</evidence>
<keyword evidence="3" id="KW-1185">Reference proteome</keyword>
<keyword evidence="1" id="KW-0732">Signal</keyword>
<name>A0A8S4NZF9_OWEFU</name>
<gene>
    <name evidence="2" type="ORF">OFUS_LOCUS12057</name>
</gene>